<dbReference type="GO" id="GO:0015221">
    <property type="term" value="F:lipopolysaccharide transmembrane transporter activity"/>
    <property type="evidence" value="ECO:0007669"/>
    <property type="project" value="InterPro"/>
</dbReference>
<dbReference type="Proteomes" id="UP000054223">
    <property type="component" value="Unassembled WGS sequence"/>
</dbReference>
<proteinExistence type="predicted"/>
<gene>
    <name evidence="1" type="ORF">ASU33_01035</name>
</gene>
<reference evidence="1 2" key="1">
    <citation type="submission" date="2015-11" db="EMBL/GenBank/DDBJ databases">
        <title>Solirubrum puertoriconensis gen. nov. an environmental bacteria isolated in Puerto Rico.</title>
        <authorList>
            <person name="Cuebas-Irizarry M.F."/>
            <person name="Montalvo-Rodriguez R."/>
        </authorList>
    </citation>
    <scope>NUCLEOTIDE SEQUENCE [LARGE SCALE GENOMIC DNA]</scope>
    <source>
        <strain evidence="1 2">MC1A</strain>
    </source>
</reference>
<dbReference type="NCBIfam" id="TIGR04409">
    <property type="entry name" value="LptC_YrbK"/>
    <property type="match status" value="1"/>
</dbReference>
<dbReference type="EMBL" id="LNAL01000008">
    <property type="protein sequence ID" value="KUG05989.1"/>
    <property type="molecule type" value="Genomic_DNA"/>
</dbReference>
<dbReference type="Pfam" id="PF06835">
    <property type="entry name" value="LptC"/>
    <property type="match status" value="1"/>
</dbReference>
<keyword evidence="2" id="KW-1185">Reference proteome</keyword>
<evidence type="ECO:0008006" key="3">
    <source>
        <dbReference type="Google" id="ProtNLM"/>
    </source>
</evidence>
<sequence>MNRQAVKATERNTIRMACGALILSTAGVLVGCQEKAAEPTQKVVYTGPTIETSNVTTLFSDSARLQGRLTAVVEHTFENGDLVYPKGMNIVFYAKDGTTVVNTLRGNYAKYTRAENVYFVRGDVRVRNEQKQQGMRSEELYYDRPRARIYTNKFVRVETPTEILTGHGLEANEDFSRYKILKPEGVFTIDQSQAPADSVKP</sequence>
<dbReference type="AlphaFoldDB" id="A0A9X0L333"/>
<dbReference type="PROSITE" id="PS51257">
    <property type="entry name" value="PROKAR_LIPOPROTEIN"/>
    <property type="match status" value="1"/>
</dbReference>
<dbReference type="Gene3D" id="2.60.450.10">
    <property type="entry name" value="Lipopolysaccharide (LPS) transport protein A like domain"/>
    <property type="match status" value="1"/>
</dbReference>
<dbReference type="InterPro" id="IPR010664">
    <property type="entry name" value="LipoPS_assembly_LptC-rel"/>
</dbReference>
<dbReference type="GO" id="GO:0005886">
    <property type="term" value="C:plasma membrane"/>
    <property type="evidence" value="ECO:0007669"/>
    <property type="project" value="InterPro"/>
</dbReference>
<comment type="caution">
    <text evidence="1">The sequence shown here is derived from an EMBL/GenBank/DDBJ whole genome shotgun (WGS) entry which is preliminary data.</text>
</comment>
<dbReference type="InterPro" id="IPR026265">
    <property type="entry name" value="LptC"/>
</dbReference>
<protein>
    <recommendedName>
        <fullName evidence="3">LPS export ABC transporter periplasmic protein LptC</fullName>
    </recommendedName>
</protein>
<evidence type="ECO:0000313" key="2">
    <source>
        <dbReference type="Proteomes" id="UP000054223"/>
    </source>
</evidence>
<evidence type="ECO:0000313" key="1">
    <source>
        <dbReference type="EMBL" id="KUG05989.1"/>
    </source>
</evidence>
<name>A0A9X0L333_SOLP1</name>
<organism evidence="1 2">
    <name type="scientific">Solirubrum puertoriconensis</name>
    <dbReference type="NCBI Taxonomy" id="1751427"/>
    <lineage>
        <taxon>Bacteria</taxon>
        <taxon>Pseudomonadati</taxon>
        <taxon>Bacteroidota</taxon>
        <taxon>Cytophagia</taxon>
        <taxon>Cytophagales</taxon>
    </lineage>
</organism>
<accession>A0A9X0L333</accession>